<gene>
    <name evidence="1" type="ORF">FSB_LOCUS53080</name>
</gene>
<accession>A0A2N9IL50</accession>
<proteinExistence type="predicted"/>
<evidence type="ECO:0000313" key="1">
    <source>
        <dbReference type="EMBL" id="SPD25198.1"/>
    </source>
</evidence>
<reference evidence="1" key="1">
    <citation type="submission" date="2018-02" db="EMBL/GenBank/DDBJ databases">
        <authorList>
            <person name="Cohen D.B."/>
            <person name="Kent A.D."/>
        </authorList>
    </citation>
    <scope>NUCLEOTIDE SEQUENCE</scope>
</reference>
<organism evidence="1">
    <name type="scientific">Fagus sylvatica</name>
    <name type="common">Beechnut</name>
    <dbReference type="NCBI Taxonomy" id="28930"/>
    <lineage>
        <taxon>Eukaryota</taxon>
        <taxon>Viridiplantae</taxon>
        <taxon>Streptophyta</taxon>
        <taxon>Embryophyta</taxon>
        <taxon>Tracheophyta</taxon>
        <taxon>Spermatophyta</taxon>
        <taxon>Magnoliopsida</taxon>
        <taxon>eudicotyledons</taxon>
        <taxon>Gunneridae</taxon>
        <taxon>Pentapetalae</taxon>
        <taxon>rosids</taxon>
        <taxon>fabids</taxon>
        <taxon>Fagales</taxon>
        <taxon>Fagaceae</taxon>
        <taxon>Fagus</taxon>
    </lineage>
</organism>
<dbReference type="EMBL" id="OIVN01006106">
    <property type="protein sequence ID" value="SPD25198.1"/>
    <property type="molecule type" value="Genomic_DNA"/>
</dbReference>
<protein>
    <submittedName>
        <fullName evidence="1">Uncharacterized protein</fullName>
    </submittedName>
</protein>
<dbReference type="AlphaFoldDB" id="A0A2N9IL50"/>
<sequence>MNKLPIRNLSLQAKPLNFTPRPFNKSGTKSKSDFGQMLAEVWVLSFSLSSLHDTSERKLEDSNPNPVSQELEVWSVLSWVIWMKEFNLA</sequence>
<name>A0A2N9IL50_FAGSY</name>